<dbReference type="RefSeq" id="XP_002899119.1">
    <property type="nucleotide sequence ID" value="XM_002899073.1"/>
</dbReference>
<evidence type="ECO:0000313" key="2">
    <source>
        <dbReference type="EMBL" id="EEY62483.1"/>
    </source>
</evidence>
<dbReference type="OrthoDB" id="67959at2759"/>
<gene>
    <name evidence="2" type="ORF">PITG_14949</name>
</gene>
<name>D0NPE1_PHYIT</name>
<dbReference type="HOGENOM" id="CLU_100038_0_0_1"/>
<dbReference type="InParanoid" id="D0NPE1"/>
<protein>
    <submittedName>
        <fullName evidence="2">Uncharacterized protein</fullName>
    </submittedName>
</protein>
<reference evidence="3" key="1">
    <citation type="journal article" date="2009" name="Nature">
        <title>Genome sequence and analysis of the Irish potato famine pathogen Phytophthora infestans.</title>
        <authorList>
            <consortium name="The Broad Institute Genome Sequencing Platform"/>
            <person name="Haas B.J."/>
            <person name="Kamoun S."/>
            <person name="Zody M.C."/>
            <person name="Jiang R.H."/>
            <person name="Handsaker R.E."/>
            <person name="Cano L.M."/>
            <person name="Grabherr M."/>
            <person name="Kodira C.D."/>
            <person name="Raffaele S."/>
            <person name="Torto-Alalibo T."/>
            <person name="Bozkurt T.O."/>
            <person name="Ah-Fong A.M."/>
            <person name="Alvarado L."/>
            <person name="Anderson V.L."/>
            <person name="Armstrong M.R."/>
            <person name="Avrova A."/>
            <person name="Baxter L."/>
            <person name="Beynon J."/>
            <person name="Boevink P.C."/>
            <person name="Bollmann S.R."/>
            <person name="Bos J.I."/>
            <person name="Bulone V."/>
            <person name="Cai G."/>
            <person name="Cakir C."/>
            <person name="Carrington J.C."/>
            <person name="Chawner M."/>
            <person name="Conti L."/>
            <person name="Costanzo S."/>
            <person name="Ewan R."/>
            <person name="Fahlgren N."/>
            <person name="Fischbach M.A."/>
            <person name="Fugelstad J."/>
            <person name="Gilroy E.M."/>
            <person name="Gnerre S."/>
            <person name="Green P.J."/>
            <person name="Grenville-Briggs L.J."/>
            <person name="Griffith J."/>
            <person name="Grunwald N.J."/>
            <person name="Horn K."/>
            <person name="Horner N.R."/>
            <person name="Hu C.H."/>
            <person name="Huitema E."/>
            <person name="Jeong D.H."/>
            <person name="Jones A.M."/>
            <person name="Jones J.D."/>
            <person name="Jones R.W."/>
            <person name="Karlsson E.K."/>
            <person name="Kunjeti S.G."/>
            <person name="Lamour K."/>
            <person name="Liu Z."/>
            <person name="Ma L."/>
            <person name="Maclean D."/>
            <person name="Chibucos M.C."/>
            <person name="McDonald H."/>
            <person name="McWalters J."/>
            <person name="Meijer H.J."/>
            <person name="Morgan W."/>
            <person name="Morris P.F."/>
            <person name="Munro C.A."/>
            <person name="O'Neill K."/>
            <person name="Ospina-Giraldo M."/>
            <person name="Pinzon A."/>
            <person name="Pritchard L."/>
            <person name="Ramsahoye B."/>
            <person name="Ren Q."/>
            <person name="Restrepo S."/>
            <person name="Roy S."/>
            <person name="Sadanandom A."/>
            <person name="Savidor A."/>
            <person name="Schornack S."/>
            <person name="Schwartz D.C."/>
            <person name="Schumann U.D."/>
            <person name="Schwessinger B."/>
            <person name="Seyer L."/>
            <person name="Sharpe T."/>
            <person name="Silvar C."/>
            <person name="Song J."/>
            <person name="Studholme D.J."/>
            <person name="Sykes S."/>
            <person name="Thines M."/>
            <person name="van de Vondervoort P.J."/>
            <person name="Phuntumart V."/>
            <person name="Wawra S."/>
            <person name="Weide R."/>
            <person name="Win J."/>
            <person name="Young C."/>
            <person name="Zhou S."/>
            <person name="Fry W."/>
            <person name="Meyers B.C."/>
            <person name="van West P."/>
            <person name="Ristaino J."/>
            <person name="Govers F."/>
            <person name="Birch P.R."/>
            <person name="Whisson S.C."/>
            <person name="Judelson H.S."/>
            <person name="Nusbaum C."/>
        </authorList>
    </citation>
    <scope>NUCLEOTIDE SEQUENCE [LARGE SCALE GENOMIC DNA]</scope>
    <source>
        <strain evidence="3">T30-4</strain>
    </source>
</reference>
<organism evidence="2 3">
    <name type="scientific">Phytophthora infestans (strain T30-4)</name>
    <name type="common">Potato late blight agent</name>
    <dbReference type="NCBI Taxonomy" id="403677"/>
    <lineage>
        <taxon>Eukaryota</taxon>
        <taxon>Sar</taxon>
        <taxon>Stramenopiles</taxon>
        <taxon>Oomycota</taxon>
        <taxon>Peronosporomycetes</taxon>
        <taxon>Peronosporales</taxon>
        <taxon>Peronosporaceae</taxon>
        <taxon>Phytophthora</taxon>
    </lineage>
</organism>
<dbReference type="Proteomes" id="UP000006643">
    <property type="component" value="Unassembled WGS sequence"/>
</dbReference>
<evidence type="ECO:0000256" key="1">
    <source>
        <dbReference type="SAM" id="MobiDB-lite"/>
    </source>
</evidence>
<feature type="compositionally biased region" description="Basic and acidic residues" evidence="1">
    <location>
        <begin position="1"/>
        <end position="10"/>
    </location>
</feature>
<dbReference type="GeneID" id="9468125"/>
<dbReference type="KEGG" id="pif:PITG_14949"/>
<keyword evidence="3" id="KW-1185">Reference proteome</keyword>
<proteinExistence type="predicted"/>
<accession>D0NPE1</accession>
<dbReference type="AlphaFoldDB" id="D0NPE1"/>
<dbReference type="EMBL" id="DS028150">
    <property type="protein sequence ID" value="EEY62483.1"/>
    <property type="molecule type" value="Genomic_DNA"/>
</dbReference>
<evidence type="ECO:0000313" key="3">
    <source>
        <dbReference type="Proteomes" id="UP000006643"/>
    </source>
</evidence>
<dbReference type="eggNOG" id="ENOG502SAJA">
    <property type="taxonomic scope" value="Eukaryota"/>
</dbReference>
<feature type="compositionally biased region" description="Polar residues" evidence="1">
    <location>
        <begin position="11"/>
        <end position="21"/>
    </location>
</feature>
<dbReference type="VEuPathDB" id="FungiDB:PITG_14949"/>
<dbReference type="OMA" id="EMQCAYR"/>
<feature type="region of interest" description="Disordered" evidence="1">
    <location>
        <begin position="1"/>
        <end position="22"/>
    </location>
</feature>
<sequence>MPLRVEKQAEDNNNSSSSTKTARWMQRTIESTVFSNPAQCSATLILGDAEGCAPWLSFRKISRSEQLEQLATISVAMPVASVAPLPREMQCAYRSKFCDAPRATKLDGTLHKLCDFHRRKANANQQRLHKRKKRILEQQAADGDFVIPQTPKTGIRAMKRARLSPDSPQSATAPVDGHTFQSNFDLLEVRILEVLLFGTDGACTQQPAQVTIKDENMLGPVSPTTPTMMTPVPVFDEAWSVTL</sequence>